<protein>
    <submittedName>
        <fullName evidence="2">Uncharacterized protein</fullName>
    </submittedName>
</protein>
<feature type="region of interest" description="Disordered" evidence="1">
    <location>
        <begin position="32"/>
        <end position="69"/>
    </location>
</feature>
<sequence length="69" mass="7669">MTAIQCSWVAVRITAGIVLVLRNQVDRKMLNTDGATKPTLLDNTPAPEALPPPDHRRPQTTPDRMNARH</sequence>
<proteinExistence type="predicted"/>
<keyword evidence="3" id="KW-1185">Reference proteome</keyword>
<evidence type="ECO:0000313" key="3">
    <source>
        <dbReference type="Proteomes" id="UP001171606"/>
    </source>
</evidence>
<name>A0ABT8PFF2_9BURK</name>
<evidence type="ECO:0000256" key="1">
    <source>
        <dbReference type="SAM" id="MobiDB-lite"/>
    </source>
</evidence>
<organism evidence="2 3">
    <name type="scientific">Burkholderia metallica</name>
    <dbReference type="NCBI Taxonomy" id="488729"/>
    <lineage>
        <taxon>Bacteria</taxon>
        <taxon>Pseudomonadati</taxon>
        <taxon>Pseudomonadota</taxon>
        <taxon>Betaproteobacteria</taxon>
        <taxon>Burkholderiales</taxon>
        <taxon>Burkholderiaceae</taxon>
        <taxon>Burkholderia</taxon>
        <taxon>Burkholderia cepacia complex</taxon>
    </lineage>
</organism>
<dbReference type="RefSeq" id="WP_301756187.1">
    <property type="nucleotide sequence ID" value="NZ_JAUJSQ010000008.1"/>
</dbReference>
<comment type="caution">
    <text evidence="2">The sequence shown here is derived from an EMBL/GenBank/DDBJ whole genome shotgun (WGS) entry which is preliminary data.</text>
</comment>
<dbReference type="EMBL" id="JAUJSQ010000008">
    <property type="protein sequence ID" value="MDN7933792.1"/>
    <property type="molecule type" value="Genomic_DNA"/>
</dbReference>
<dbReference type="Proteomes" id="UP001171606">
    <property type="component" value="Unassembled WGS sequence"/>
</dbReference>
<gene>
    <name evidence="2" type="ORF">QZM52_21120</name>
</gene>
<accession>A0ABT8PFF2</accession>
<reference evidence="2" key="1">
    <citation type="submission" date="2023-07" db="EMBL/GenBank/DDBJ databases">
        <title>A collection of bacterial strains from the Burkholderia cepacia Research Laboratory and Repository.</title>
        <authorList>
            <person name="Lipuma J."/>
            <person name="Spilker T."/>
            <person name="Caverly L."/>
        </authorList>
    </citation>
    <scope>NUCLEOTIDE SEQUENCE</scope>
    <source>
        <strain evidence="2">AU42020</strain>
    </source>
</reference>
<evidence type="ECO:0000313" key="2">
    <source>
        <dbReference type="EMBL" id="MDN7933792.1"/>
    </source>
</evidence>